<dbReference type="Proteomes" id="UP000886520">
    <property type="component" value="Chromosome 1"/>
</dbReference>
<dbReference type="AlphaFoldDB" id="A0A9D4ZT64"/>
<dbReference type="EMBL" id="JABFUD020000001">
    <property type="protein sequence ID" value="KAI5084370.1"/>
    <property type="molecule type" value="Genomic_DNA"/>
</dbReference>
<dbReference type="InterPro" id="IPR007528">
    <property type="entry name" value="RINT1_Tip20"/>
</dbReference>
<protein>
    <submittedName>
        <fullName evidence="1">Uncharacterized protein</fullName>
    </submittedName>
</protein>
<proteinExistence type="predicted"/>
<keyword evidence="2" id="KW-1185">Reference proteome</keyword>
<dbReference type="GO" id="GO:0006888">
    <property type="term" value="P:endoplasmic reticulum to Golgi vesicle-mediated transport"/>
    <property type="evidence" value="ECO:0007669"/>
    <property type="project" value="InterPro"/>
</dbReference>
<accession>A0A9D4ZT64</accession>
<evidence type="ECO:0000313" key="2">
    <source>
        <dbReference type="Proteomes" id="UP000886520"/>
    </source>
</evidence>
<dbReference type="PROSITE" id="PS51386">
    <property type="entry name" value="RINT1_TIP20"/>
    <property type="match status" value="1"/>
</dbReference>
<comment type="caution">
    <text evidence="1">The sequence shown here is derived from an EMBL/GenBank/DDBJ whole genome shotgun (WGS) entry which is preliminary data.</text>
</comment>
<gene>
    <name evidence="1" type="ORF">GOP47_0000539</name>
</gene>
<organism evidence="1 2">
    <name type="scientific">Adiantum capillus-veneris</name>
    <name type="common">Maidenhair fern</name>
    <dbReference type="NCBI Taxonomy" id="13818"/>
    <lineage>
        <taxon>Eukaryota</taxon>
        <taxon>Viridiplantae</taxon>
        <taxon>Streptophyta</taxon>
        <taxon>Embryophyta</taxon>
        <taxon>Tracheophyta</taxon>
        <taxon>Polypodiopsida</taxon>
        <taxon>Polypodiidae</taxon>
        <taxon>Polypodiales</taxon>
        <taxon>Pteridineae</taxon>
        <taxon>Pteridaceae</taxon>
        <taxon>Vittarioideae</taxon>
        <taxon>Adiantum</taxon>
    </lineage>
</organism>
<dbReference type="GO" id="GO:0006890">
    <property type="term" value="P:retrograde vesicle-mediated transport, Golgi to endoplasmic reticulum"/>
    <property type="evidence" value="ECO:0007669"/>
    <property type="project" value="InterPro"/>
</dbReference>
<dbReference type="PANTHER" id="PTHR13520:SF0">
    <property type="entry name" value="RAD50-INTERACTING PROTEIN 1"/>
    <property type="match status" value="1"/>
</dbReference>
<name>A0A9D4ZT64_ADICA</name>
<evidence type="ECO:0000313" key="1">
    <source>
        <dbReference type="EMBL" id="KAI5084370.1"/>
    </source>
</evidence>
<dbReference type="PANTHER" id="PTHR13520">
    <property type="entry name" value="RAD50-INTERACTING PROTEIN 1 RINT-1"/>
    <property type="match status" value="1"/>
</dbReference>
<dbReference type="Gene3D" id="1.20.58.670">
    <property type="entry name" value="Dsl1p vesicle tethering complex, Tip20p subunit, domain D"/>
    <property type="match status" value="1"/>
</dbReference>
<sequence length="858" mass="94764">MAAGGGVDGLPSGSSLSPTLRALLNHQFKSIGDLANAPSLLTSLSSDLHVSKQRLSDLHSSIAATLAAWASLSHSTSCSLTFLSRKLNDFSPEAPLAPTLGSAAQEEFIGQLPLLAAEVARVERVRLYAETTLRLEALVGDLEDAVASIVVGGSQIQLPRKMANSPAKDVLIDLSSKFSSAANVVQKVEDVVVEMTASWPQWKRLVMAVDIRVDRALASLKPAALADYRSKLQIIGWPPPLSAGSQEGEESNTKLDNPLLKLQGEMKRRFEESFASLSILQALLCSRRARQGVKGSQTSLKIVGEAHDHELLWTLDELVTPIKSRATHHFLKWSEKPDLIFGLAYRLAQQHTDIVDMVLQPMLDRVKLAGYCVREEWISAVVTMVMNHLRAHTLAELSAKLLDDGHDEEAASLWLHIVDLTILFDRRMRSIALQSVVSSTSKVEYDSFEESVNEFHPIVRCLSAFAERKEWLELWSNLEVGDAQEKLSDELQKESVWLVGSQLGVAGSTVPLQSDSLLEDYHHPPAAEIAMLKMWALINRCRSLPQRSWQLVYVLHVGAPYMSAFLARMLQKCQEAEAMTALAEDNAVSVVVSCVNAACFCEHKLQEWSEDIFFLDLRRLQVLSAIGESDVSSLGLAESEDRLSPVQGCVFDREISSLMQFRHEWLQKLVSATQRALDASCQDYQRNKKRWQEDNQATGLVGELFVSSSLVDGLAILQRRLSMLKVSLGDAAFVDFWRSLASSLDQFFLNAVALGGAKFSSFGSAQLAKDIEALCQIFKPFCVRPAKFFPNLSDVALLLALPQEDSQQLQKALAPSSNWRFRDQGDESKLTSLRLYGIRGVSPATAGRVLAQRVFSKV</sequence>
<reference evidence="1" key="1">
    <citation type="submission" date="2021-01" db="EMBL/GenBank/DDBJ databases">
        <title>Adiantum capillus-veneris genome.</title>
        <authorList>
            <person name="Fang Y."/>
            <person name="Liao Q."/>
        </authorList>
    </citation>
    <scope>NUCLEOTIDE SEQUENCE</scope>
    <source>
        <strain evidence="1">H3</strain>
        <tissue evidence="1">Leaf</tissue>
    </source>
</reference>
<dbReference type="GO" id="GO:0060628">
    <property type="term" value="P:regulation of ER to Golgi vesicle-mediated transport"/>
    <property type="evidence" value="ECO:0007669"/>
    <property type="project" value="TreeGrafter"/>
</dbReference>
<dbReference type="GO" id="GO:0070939">
    <property type="term" value="C:Dsl1/NZR complex"/>
    <property type="evidence" value="ECO:0007669"/>
    <property type="project" value="InterPro"/>
</dbReference>
<dbReference type="Pfam" id="PF04437">
    <property type="entry name" value="RINT1_TIP1"/>
    <property type="match status" value="1"/>
</dbReference>
<dbReference type="InterPro" id="IPR042044">
    <property type="entry name" value="EXOC6PINT-1/Sec15/Tip20_C_dom2"/>
</dbReference>
<dbReference type="OrthoDB" id="2189254at2759"/>